<dbReference type="Proteomes" id="UP000274922">
    <property type="component" value="Unassembled WGS sequence"/>
</dbReference>
<evidence type="ECO:0000256" key="2">
    <source>
        <dbReference type="ARBA" id="ARBA00006070"/>
    </source>
</evidence>
<protein>
    <recommendedName>
        <fullName evidence="6">Protein RER1</fullName>
    </recommendedName>
</protein>
<dbReference type="GO" id="GO:0000139">
    <property type="term" value="C:Golgi membrane"/>
    <property type="evidence" value="ECO:0007669"/>
    <property type="project" value="TreeGrafter"/>
</dbReference>
<dbReference type="GO" id="GO:0006890">
    <property type="term" value="P:retrograde vesicle-mediated transport, Golgi to endoplasmic reticulum"/>
    <property type="evidence" value="ECO:0007669"/>
    <property type="project" value="TreeGrafter"/>
</dbReference>
<evidence type="ECO:0000256" key="1">
    <source>
        <dbReference type="ARBA" id="ARBA00004141"/>
    </source>
</evidence>
<reference evidence="9" key="1">
    <citation type="journal article" date="2018" name="Nat. Microbiol.">
        <title>Leveraging single-cell genomics to expand the fungal tree of life.</title>
        <authorList>
            <person name="Ahrendt S.R."/>
            <person name="Quandt C.A."/>
            <person name="Ciobanu D."/>
            <person name="Clum A."/>
            <person name="Salamov A."/>
            <person name="Andreopoulos B."/>
            <person name="Cheng J.F."/>
            <person name="Woyke T."/>
            <person name="Pelin A."/>
            <person name="Henrissat B."/>
            <person name="Reynolds N.K."/>
            <person name="Benny G.L."/>
            <person name="Smith M.E."/>
            <person name="James T.Y."/>
            <person name="Grigoriev I.V."/>
        </authorList>
    </citation>
    <scope>NUCLEOTIDE SEQUENCE [LARGE SCALE GENOMIC DNA]</scope>
    <source>
        <strain evidence="9">ATCC 52028</strain>
    </source>
</reference>
<dbReference type="Pfam" id="PF03248">
    <property type="entry name" value="Rer1"/>
    <property type="match status" value="1"/>
</dbReference>
<keyword evidence="4 7" id="KW-1133">Transmembrane helix</keyword>
<dbReference type="STRING" id="1555241.A0A4P9XDL1"/>
<dbReference type="PIRSF" id="PIRSF016013">
    <property type="entry name" value="AtER_Rer1p"/>
    <property type="match status" value="1"/>
</dbReference>
<dbReference type="GO" id="GO:0006621">
    <property type="term" value="P:protein retention in ER lumen"/>
    <property type="evidence" value="ECO:0007669"/>
    <property type="project" value="TreeGrafter"/>
</dbReference>
<dbReference type="PANTHER" id="PTHR10743:SF0">
    <property type="entry name" value="PROTEIN RER1"/>
    <property type="match status" value="1"/>
</dbReference>
<dbReference type="GO" id="GO:0005783">
    <property type="term" value="C:endoplasmic reticulum"/>
    <property type="evidence" value="ECO:0007669"/>
    <property type="project" value="GOC"/>
</dbReference>
<evidence type="ECO:0000256" key="5">
    <source>
        <dbReference type="ARBA" id="ARBA00023136"/>
    </source>
</evidence>
<comment type="function">
    <text evidence="6">Involved in the retrieval of endoplasmic reticulum membrane proteins from the early Golgi compartment.</text>
</comment>
<keyword evidence="9" id="KW-1185">Reference proteome</keyword>
<comment type="subcellular location">
    <subcellularLocation>
        <location evidence="1">Membrane</location>
        <topology evidence="1">Multi-pass membrane protein</topology>
    </subcellularLocation>
</comment>
<feature type="transmembrane region" description="Helical" evidence="7">
    <location>
        <begin position="67"/>
        <end position="84"/>
    </location>
</feature>
<evidence type="ECO:0000313" key="9">
    <source>
        <dbReference type="Proteomes" id="UP000274922"/>
    </source>
</evidence>
<dbReference type="OrthoDB" id="448250at2759"/>
<evidence type="ECO:0000256" key="3">
    <source>
        <dbReference type="ARBA" id="ARBA00022692"/>
    </source>
</evidence>
<dbReference type="EMBL" id="ML014120">
    <property type="protein sequence ID" value="RKP03606.1"/>
    <property type="molecule type" value="Genomic_DNA"/>
</dbReference>
<feature type="transmembrane region" description="Helical" evidence="7">
    <location>
        <begin position="152"/>
        <end position="169"/>
    </location>
</feature>
<gene>
    <name evidence="8" type="ORF">CXG81DRAFT_23718</name>
</gene>
<name>A0A4P9XDL1_9FUNG</name>
<dbReference type="InterPro" id="IPR004932">
    <property type="entry name" value="Rer1"/>
</dbReference>
<dbReference type="PANTHER" id="PTHR10743">
    <property type="entry name" value="PROTEIN RER1"/>
    <property type="match status" value="1"/>
</dbReference>
<evidence type="ECO:0000256" key="4">
    <source>
        <dbReference type="ARBA" id="ARBA00022989"/>
    </source>
</evidence>
<keyword evidence="3 7" id="KW-0812">Transmembrane</keyword>
<proteinExistence type="inferred from homology"/>
<dbReference type="AlphaFoldDB" id="A0A4P9XDL1"/>
<accession>A0A4P9XDL1</accession>
<organism evidence="8 9">
    <name type="scientific">Caulochytrium protostelioides</name>
    <dbReference type="NCBI Taxonomy" id="1555241"/>
    <lineage>
        <taxon>Eukaryota</taxon>
        <taxon>Fungi</taxon>
        <taxon>Fungi incertae sedis</taxon>
        <taxon>Chytridiomycota</taxon>
        <taxon>Chytridiomycota incertae sedis</taxon>
        <taxon>Chytridiomycetes</taxon>
        <taxon>Caulochytriales</taxon>
        <taxon>Caulochytriaceae</taxon>
        <taxon>Caulochytrium</taxon>
    </lineage>
</organism>
<evidence type="ECO:0000256" key="6">
    <source>
        <dbReference type="PIRNR" id="PIRNR016013"/>
    </source>
</evidence>
<feature type="transmembrane region" description="Helical" evidence="7">
    <location>
        <begin position="42"/>
        <end position="61"/>
    </location>
</feature>
<comment type="similarity">
    <text evidence="2 6">Belongs to the RER1 family.</text>
</comment>
<evidence type="ECO:0000313" key="8">
    <source>
        <dbReference type="EMBL" id="RKP03606.1"/>
    </source>
</evidence>
<sequence>MATHMPPKVPFGADPSPTGPSAFKSVVLQYEHLLDQLRPFTLYRWGGTLVMMLLFVLRILWVQGWYIVTYAWGIFLLNLFLGFLSPKFDPGMNDLDNDADAANEGPALPTKADDEFRPFVRKLPEFTFWVSTTRATLLAFVCSFFRVFDVPVFWPILLVYFFLLFGLTMRRQIRHMAKYKYVPWTAGKKNYHRPSSAGL</sequence>
<keyword evidence="5 6" id="KW-0472">Membrane</keyword>
<evidence type="ECO:0000256" key="7">
    <source>
        <dbReference type="SAM" id="Phobius"/>
    </source>
</evidence>